<dbReference type="AlphaFoldDB" id="A0A6F8TFA5"/>
<dbReference type="EMBL" id="AP022836">
    <property type="protein sequence ID" value="BCA99340.1"/>
    <property type="molecule type" value="Genomic_DNA"/>
</dbReference>
<proteinExistence type="predicted"/>
<accession>A0A6F8TFA5</accession>
<evidence type="ECO:0000313" key="1">
    <source>
        <dbReference type="EMBL" id="BCA99340.1"/>
    </source>
</evidence>
<protein>
    <submittedName>
        <fullName evidence="1">Uncharacterized protein</fullName>
    </submittedName>
</protein>
<sequence>MTYIAPEKEIAELFTKTNSRNTLTIAGLDIKKGYNPVNSQTTVILDSQKLTSNNIKEYAQQLAGTVPLKAVGNGDKQIYVATLGNGQQIRLRSVSSSASQTRARWTIDIQGNPGINNSLGLSPKEK</sequence>
<gene>
    <name evidence="1" type="ORF">ATCC19606_16760</name>
</gene>
<reference evidence="1" key="1">
    <citation type="submission" date="2020-03" db="EMBL/GenBank/DDBJ databases">
        <title>Complete genome sequence of Acinetobacter baumannii ATCC19606T, which is a model strain for tolerization of antimicrobial agents.</title>
        <authorList>
            <person name="Tsubouchi T."/>
            <person name="Suzuki M."/>
            <person name="Niki M."/>
            <person name="Oinuma K."/>
            <person name="Niki M."/>
            <person name="Shibayama K."/>
            <person name="Kakeya H."/>
            <person name="Kaneko Y."/>
        </authorList>
    </citation>
    <scope>NUCLEOTIDE SEQUENCE</scope>
    <source>
        <strain evidence="1">ATCC19606</strain>
    </source>
</reference>
<organism evidence="1">
    <name type="scientific">Acinetobacter baumannii</name>
    <dbReference type="NCBI Taxonomy" id="470"/>
    <lineage>
        <taxon>Bacteria</taxon>
        <taxon>Pseudomonadati</taxon>
        <taxon>Pseudomonadota</taxon>
        <taxon>Gammaproteobacteria</taxon>
        <taxon>Moraxellales</taxon>
        <taxon>Moraxellaceae</taxon>
        <taxon>Acinetobacter</taxon>
        <taxon>Acinetobacter calcoaceticus/baumannii complex</taxon>
    </lineage>
</organism>
<name>A0A6F8TFA5_ACIBA</name>